<name>A0A8S5UIK5_9CAUD</name>
<sequence>MKVTRISVNLSKTVQAVTYEPVSVSFSMDAELEAGDTVKEARAALYEEAARGVRLMMKKELRRWREEHDEWHEENS</sequence>
<evidence type="ECO:0000313" key="1">
    <source>
        <dbReference type="EMBL" id="DAF94234.1"/>
    </source>
</evidence>
<dbReference type="EMBL" id="BK016090">
    <property type="protein sequence ID" value="DAF94177.1"/>
    <property type="molecule type" value="Genomic_DNA"/>
</dbReference>
<reference evidence="1" key="1">
    <citation type="journal article" date="2021" name="Proc. Natl. Acad. Sci. U.S.A.">
        <title>A Catalog of Tens of Thousands of Viruses from Human Metagenomes Reveals Hidden Associations with Chronic Diseases.</title>
        <authorList>
            <person name="Tisza M.J."/>
            <person name="Buck C.B."/>
        </authorList>
    </citation>
    <scope>NUCLEOTIDE SEQUENCE</scope>
    <source>
        <strain evidence="1">Ctu2j3</strain>
    </source>
</reference>
<proteinExistence type="predicted"/>
<dbReference type="EMBL" id="BK016090">
    <property type="protein sequence ID" value="DAF94234.1"/>
    <property type="molecule type" value="Genomic_DNA"/>
</dbReference>
<protein>
    <submittedName>
        <fullName evidence="1">Uncharacterized protein</fullName>
    </submittedName>
</protein>
<organism evidence="1">
    <name type="scientific">Myoviridae sp. ctu2j3</name>
    <dbReference type="NCBI Taxonomy" id="2825197"/>
    <lineage>
        <taxon>Viruses</taxon>
        <taxon>Duplodnaviria</taxon>
        <taxon>Heunggongvirae</taxon>
        <taxon>Uroviricota</taxon>
        <taxon>Caudoviricetes</taxon>
    </lineage>
</organism>
<accession>A0A8S5UIK5</accession>